<dbReference type="SUPFAM" id="SSF46689">
    <property type="entry name" value="Homeodomain-like"/>
    <property type="match status" value="2"/>
</dbReference>
<dbReference type="AlphaFoldDB" id="A0A919KCT0"/>
<dbReference type="InterPro" id="IPR037923">
    <property type="entry name" value="HTH-like"/>
</dbReference>
<evidence type="ECO:0000256" key="4">
    <source>
        <dbReference type="ARBA" id="ARBA00023163"/>
    </source>
</evidence>
<gene>
    <name evidence="6" type="ORF">Asi03nite_06820</name>
</gene>
<dbReference type="Gene3D" id="1.10.10.60">
    <property type="entry name" value="Homeodomain-like"/>
    <property type="match status" value="1"/>
</dbReference>
<dbReference type="EMBL" id="BOMW01000006">
    <property type="protein sequence ID" value="GIF03144.1"/>
    <property type="molecule type" value="Genomic_DNA"/>
</dbReference>
<comment type="caution">
    <text evidence="6">The sequence shown here is derived from an EMBL/GenBank/DDBJ whole genome shotgun (WGS) entry which is preliminary data.</text>
</comment>
<dbReference type="Proteomes" id="UP000629619">
    <property type="component" value="Unassembled WGS sequence"/>
</dbReference>
<dbReference type="PANTHER" id="PTHR46796">
    <property type="entry name" value="HTH-TYPE TRANSCRIPTIONAL ACTIVATOR RHAS-RELATED"/>
    <property type="match status" value="1"/>
</dbReference>
<dbReference type="InterPro" id="IPR035418">
    <property type="entry name" value="AraC-bd_2"/>
</dbReference>
<dbReference type="GO" id="GO:0043565">
    <property type="term" value="F:sequence-specific DNA binding"/>
    <property type="evidence" value="ECO:0007669"/>
    <property type="project" value="InterPro"/>
</dbReference>
<dbReference type="InterPro" id="IPR050204">
    <property type="entry name" value="AraC_XylS_family_regulators"/>
</dbReference>
<dbReference type="GO" id="GO:0003700">
    <property type="term" value="F:DNA-binding transcription factor activity"/>
    <property type="evidence" value="ECO:0007669"/>
    <property type="project" value="InterPro"/>
</dbReference>
<evidence type="ECO:0000256" key="2">
    <source>
        <dbReference type="ARBA" id="ARBA00023125"/>
    </source>
</evidence>
<evidence type="ECO:0000256" key="1">
    <source>
        <dbReference type="ARBA" id="ARBA00023015"/>
    </source>
</evidence>
<proteinExistence type="predicted"/>
<dbReference type="PROSITE" id="PS01124">
    <property type="entry name" value="HTH_ARAC_FAMILY_2"/>
    <property type="match status" value="1"/>
</dbReference>
<feature type="domain" description="HTH araC/xylS-type" evidence="5">
    <location>
        <begin position="229"/>
        <end position="330"/>
    </location>
</feature>
<dbReference type="Pfam" id="PF14525">
    <property type="entry name" value="AraC_binding_2"/>
    <property type="match status" value="1"/>
</dbReference>
<dbReference type="InterPro" id="IPR009057">
    <property type="entry name" value="Homeodomain-like_sf"/>
</dbReference>
<reference evidence="6" key="1">
    <citation type="submission" date="2021-01" db="EMBL/GenBank/DDBJ databases">
        <title>Whole genome shotgun sequence of Actinoplanes siamensis NBRC 109076.</title>
        <authorList>
            <person name="Komaki H."/>
            <person name="Tamura T."/>
        </authorList>
    </citation>
    <scope>NUCLEOTIDE SEQUENCE</scope>
    <source>
        <strain evidence="6">NBRC 109076</strain>
    </source>
</reference>
<keyword evidence="4" id="KW-0804">Transcription</keyword>
<evidence type="ECO:0000259" key="5">
    <source>
        <dbReference type="PROSITE" id="PS01124"/>
    </source>
</evidence>
<dbReference type="Pfam" id="PF12833">
    <property type="entry name" value="HTH_18"/>
    <property type="match status" value="1"/>
</dbReference>
<keyword evidence="7" id="KW-1185">Reference proteome</keyword>
<evidence type="ECO:0000313" key="7">
    <source>
        <dbReference type="Proteomes" id="UP000629619"/>
    </source>
</evidence>
<dbReference type="InterPro" id="IPR018060">
    <property type="entry name" value="HTH_AraC"/>
</dbReference>
<dbReference type="InterPro" id="IPR018062">
    <property type="entry name" value="HTH_AraC-typ_CS"/>
</dbReference>
<protein>
    <submittedName>
        <fullName evidence="6">Transcriptional regulator</fullName>
    </submittedName>
</protein>
<keyword evidence="2" id="KW-0238">DNA-binding</keyword>
<name>A0A919KCT0_9ACTN</name>
<accession>A0A919KCT0</accession>
<dbReference type="SMART" id="SM00342">
    <property type="entry name" value="HTH_ARAC"/>
    <property type="match status" value="1"/>
</dbReference>
<keyword evidence="1" id="KW-0805">Transcription regulation</keyword>
<dbReference type="PANTHER" id="PTHR46796:SF12">
    <property type="entry name" value="HTH-TYPE DNA-BINDING TRANSCRIPTIONAL ACTIVATOR EUTR"/>
    <property type="match status" value="1"/>
</dbReference>
<evidence type="ECO:0000313" key="6">
    <source>
        <dbReference type="EMBL" id="GIF03144.1"/>
    </source>
</evidence>
<dbReference type="SUPFAM" id="SSF51215">
    <property type="entry name" value="Regulatory protein AraC"/>
    <property type="match status" value="1"/>
</dbReference>
<organism evidence="6 7">
    <name type="scientific">Actinoplanes siamensis</name>
    <dbReference type="NCBI Taxonomy" id="1223317"/>
    <lineage>
        <taxon>Bacteria</taxon>
        <taxon>Bacillati</taxon>
        <taxon>Actinomycetota</taxon>
        <taxon>Actinomycetes</taxon>
        <taxon>Micromonosporales</taxon>
        <taxon>Micromonosporaceae</taxon>
        <taxon>Actinoplanes</taxon>
    </lineage>
</organism>
<sequence>MRDAALATTRPLRTPGVIHYGSVGANEACDLLNRFYHPLSLGETPGGDVKIEMEVIQLGPLTIGHLTFAGGVTLIAAAADAYHVTLPVTGRVLARHHGREVTAGPATALTFRPGEPVYLRPEAPSAEIDVRIERWALESELATLLGRPVEGPIDLPAAFNLTGGPAHSWSRLIRLLHEELEHGTSLIFQPQVAEHLRSSVLSGLLLSVPHRYHEELAAPGTAGPPRSIRRVLDAINDEPERPFTVAALAGIARMSVRSLQEGFRRHLGCTPMAYLQRTRLDRAHAALRGADPAAVTVASIANRWGFAHLGRFASAYRARFGVSPSETLRRRA</sequence>
<evidence type="ECO:0000256" key="3">
    <source>
        <dbReference type="ARBA" id="ARBA00023159"/>
    </source>
</evidence>
<dbReference type="PROSITE" id="PS00041">
    <property type="entry name" value="HTH_ARAC_FAMILY_1"/>
    <property type="match status" value="1"/>
</dbReference>
<keyword evidence="3" id="KW-0010">Activator</keyword>
<dbReference type="RefSeq" id="WP_203676860.1">
    <property type="nucleotide sequence ID" value="NZ_BOMW01000006.1"/>
</dbReference>